<dbReference type="InterPro" id="IPR013010">
    <property type="entry name" value="Znf_SIAH"/>
</dbReference>
<dbReference type="GO" id="GO:0043161">
    <property type="term" value="P:proteasome-mediated ubiquitin-dependent protein catabolic process"/>
    <property type="evidence" value="ECO:0007669"/>
    <property type="project" value="TreeGrafter"/>
</dbReference>
<dbReference type="UniPathway" id="UPA00143"/>
<dbReference type="AlphaFoldDB" id="A0A182PZV4"/>
<dbReference type="InterPro" id="IPR004162">
    <property type="entry name" value="SINA-like_animal"/>
</dbReference>
<keyword evidence="8" id="KW-1185">Reference proteome</keyword>
<reference evidence="7" key="2">
    <citation type="submission" date="2020-05" db="UniProtKB">
        <authorList>
            <consortium name="EnsemblMetazoa"/>
        </authorList>
    </citation>
    <scope>IDENTIFICATION</scope>
    <source>
        <strain evidence="7">FAR1</strain>
    </source>
</reference>
<reference evidence="8" key="1">
    <citation type="submission" date="2014-01" db="EMBL/GenBank/DDBJ databases">
        <title>The Genome Sequence of Anopheles farauti FAR1 (V2).</title>
        <authorList>
            <consortium name="The Broad Institute Genomics Platform"/>
            <person name="Neafsey D.E."/>
            <person name="Besansky N."/>
            <person name="Howell P."/>
            <person name="Walton C."/>
            <person name="Young S.K."/>
            <person name="Zeng Q."/>
            <person name="Gargeya S."/>
            <person name="Fitzgerald M."/>
            <person name="Haas B."/>
            <person name="Abouelleil A."/>
            <person name="Allen A.W."/>
            <person name="Alvarado L."/>
            <person name="Arachchi H.M."/>
            <person name="Berlin A.M."/>
            <person name="Chapman S.B."/>
            <person name="Gainer-Dewar J."/>
            <person name="Goldberg J."/>
            <person name="Griggs A."/>
            <person name="Gujja S."/>
            <person name="Hansen M."/>
            <person name="Howarth C."/>
            <person name="Imamovic A."/>
            <person name="Ireland A."/>
            <person name="Larimer J."/>
            <person name="McCowan C."/>
            <person name="Murphy C."/>
            <person name="Pearson M."/>
            <person name="Poon T.W."/>
            <person name="Priest M."/>
            <person name="Roberts A."/>
            <person name="Saif S."/>
            <person name="Shea T."/>
            <person name="Sisk P."/>
            <person name="Sykes S."/>
            <person name="Wortman J."/>
            <person name="Nusbaum C."/>
            <person name="Birren B."/>
        </authorList>
    </citation>
    <scope>NUCLEOTIDE SEQUENCE [LARGE SCALE GENOMIC DNA]</scope>
    <source>
        <strain evidence="8">FAR1</strain>
    </source>
</reference>
<dbReference type="GO" id="GO:0008270">
    <property type="term" value="F:zinc ion binding"/>
    <property type="evidence" value="ECO:0007669"/>
    <property type="project" value="UniProtKB-KW"/>
</dbReference>
<keyword evidence="1" id="KW-0479">Metal-binding</keyword>
<dbReference type="SUPFAM" id="SSF49599">
    <property type="entry name" value="TRAF domain-like"/>
    <property type="match status" value="1"/>
</dbReference>
<dbReference type="GO" id="GO:0016567">
    <property type="term" value="P:protein ubiquitination"/>
    <property type="evidence" value="ECO:0007669"/>
    <property type="project" value="UniProtKB-UniPathway"/>
</dbReference>
<evidence type="ECO:0000256" key="1">
    <source>
        <dbReference type="ARBA" id="ARBA00022723"/>
    </source>
</evidence>
<dbReference type="EMBL" id="AXCN02001090">
    <property type="status" value="NOT_ANNOTATED_CDS"/>
    <property type="molecule type" value="Genomic_DNA"/>
</dbReference>
<dbReference type="Pfam" id="PF21361">
    <property type="entry name" value="Sina_ZnF"/>
    <property type="match status" value="1"/>
</dbReference>
<proteinExistence type="predicted"/>
<sequence length="508" mass="56498">MENLQCRRCGNYPKGEVLQCTANEAHLCCASCKNKNEPELCTCGAKLGDERLPNPIEKLLSETMRPCRYAPNGCTWQFVPSEMEAHLAECRFRPYRCVTDTLNVLKCDWHGLQHEIENHLSSAHDQLGPVFRFRETTSLVFKQQVSLGGLKLVDAFSKRFLFHFFSDVAHRRISFMMIYFGRREEAKQYCFELEIRAQPFPAPDAAKDAPDAPVAIGLGRGVKFVERCYSDSEDLVELMEQERCISLSHRQVRNYLHGDKIHLAYKVRKVDGREKKLSVGPREDPPVANAVCPKVKPRPPPFVFAKKGTTVPANTKRTDSSSSVSSGTSTKSSGTSSSSSGSDKGSTVPSRSPSSASTLTARSDRGSQAPGDSVRDLLPLNSLSSINRVTVPQTPIEKPDQCPLMTPSINKYDVPPSWSVSQTSTSSYAYHHGHIEYNRNDSYRLSTGHYPPAECTTTASVCQKYTQPYKVKDDRPYLMKYPKHCLSKPQPKWTPGTAGTGSNGGWSA</sequence>
<dbReference type="PROSITE" id="PS51081">
    <property type="entry name" value="ZF_SIAH"/>
    <property type="match status" value="1"/>
</dbReference>
<dbReference type="GO" id="GO:0061630">
    <property type="term" value="F:ubiquitin protein ligase activity"/>
    <property type="evidence" value="ECO:0007669"/>
    <property type="project" value="TreeGrafter"/>
</dbReference>
<evidence type="ECO:0000256" key="2">
    <source>
        <dbReference type="ARBA" id="ARBA00022771"/>
    </source>
</evidence>
<name>A0A182PZV4_9DIPT</name>
<protein>
    <submittedName>
        <fullName evidence="7">E3 ubiquitin-protein ligase</fullName>
    </submittedName>
</protein>
<dbReference type="PANTHER" id="PTHR45877:SF2">
    <property type="entry name" value="E3 UBIQUITIN-PROTEIN LIGASE SINA-RELATED"/>
    <property type="match status" value="1"/>
</dbReference>
<dbReference type="STRING" id="69004.A0A182PZV4"/>
<evidence type="ECO:0000256" key="3">
    <source>
        <dbReference type="ARBA" id="ARBA00022833"/>
    </source>
</evidence>
<dbReference type="GO" id="GO:0031624">
    <property type="term" value="F:ubiquitin conjugating enzyme binding"/>
    <property type="evidence" value="ECO:0007669"/>
    <property type="project" value="TreeGrafter"/>
</dbReference>
<evidence type="ECO:0000256" key="4">
    <source>
        <dbReference type="PROSITE-ProRule" id="PRU00455"/>
    </source>
</evidence>
<feature type="domain" description="SIAH-type" evidence="6">
    <location>
        <begin position="62"/>
        <end position="125"/>
    </location>
</feature>
<dbReference type="GO" id="GO:0005737">
    <property type="term" value="C:cytoplasm"/>
    <property type="evidence" value="ECO:0007669"/>
    <property type="project" value="TreeGrafter"/>
</dbReference>
<dbReference type="Gene3D" id="3.30.40.10">
    <property type="entry name" value="Zinc/RING finger domain, C3HC4 (zinc finger)"/>
    <property type="match status" value="1"/>
</dbReference>
<organism evidence="7 8">
    <name type="scientific">Anopheles farauti</name>
    <dbReference type="NCBI Taxonomy" id="69004"/>
    <lineage>
        <taxon>Eukaryota</taxon>
        <taxon>Metazoa</taxon>
        <taxon>Ecdysozoa</taxon>
        <taxon>Arthropoda</taxon>
        <taxon>Hexapoda</taxon>
        <taxon>Insecta</taxon>
        <taxon>Pterygota</taxon>
        <taxon>Neoptera</taxon>
        <taxon>Endopterygota</taxon>
        <taxon>Diptera</taxon>
        <taxon>Nematocera</taxon>
        <taxon>Culicoidea</taxon>
        <taxon>Culicidae</taxon>
        <taxon>Anophelinae</taxon>
        <taxon>Anopheles</taxon>
    </lineage>
</organism>
<evidence type="ECO:0000259" key="6">
    <source>
        <dbReference type="PROSITE" id="PS51081"/>
    </source>
</evidence>
<dbReference type="Proteomes" id="UP000075886">
    <property type="component" value="Unassembled WGS sequence"/>
</dbReference>
<accession>A0A182PZV4</accession>
<feature type="compositionally biased region" description="Basic and acidic residues" evidence="5">
    <location>
        <begin position="276"/>
        <end position="285"/>
    </location>
</feature>
<evidence type="ECO:0000256" key="5">
    <source>
        <dbReference type="SAM" id="MobiDB-lite"/>
    </source>
</evidence>
<dbReference type="PANTHER" id="PTHR45877">
    <property type="entry name" value="E3 UBIQUITIN-PROTEIN LIGASE SIAH2"/>
    <property type="match status" value="1"/>
</dbReference>
<keyword evidence="3" id="KW-0862">Zinc</keyword>
<dbReference type="InterPro" id="IPR013083">
    <property type="entry name" value="Znf_RING/FYVE/PHD"/>
</dbReference>
<keyword evidence="2 4" id="KW-0863">Zinc-finger</keyword>
<evidence type="ECO:0000313" key="7">
    <source>
        <dbReference type="EnsemblMetazoa" id="AFAF000278-PA"/>
    </source>
</evidence>
<dbReference type="VEuPathDB" id="VectorBase:AFAF000278"/>
<dbReference type="EnsemblMetazoa" id="AFAF000278-RA">
    <property type="protein sequence ID" value="AFAF000278-PA"/>
    <property type="gene ID" value="AFAF000278"/>
</dbReference>
<feature type="compositionally biased region" description="Low complexity" evidence="5">
    <location>
        <begin position="320"/>
        <end position="361"/>
    </location>
</feature>
<evidence type="ECO:0000313" key="8">
    <source>
        <dbReference type="Proteomes" id="UP000075886"/>
    </source>
</evidence>
<feature type="region of interest" description="Disordered" evidence="5">
    <location>
        <begin position="276"/>
        <end position="379"/>
    </location>
</feature>